<dbReference type="Pfam" id="PF16486">
    <property type="entry name" value="ArgoN"/>
    <property type="match status" value="1"/>
</dbReference>
<proteinExistence type="predicted"/>
<gene>
    <name evidence="3" type="ORF">PM001_LOCUS16005</name>
</gene>
<comment type="caution">
    <text evidence="3">The sequence shown here is derived from an EMBL/GenBank/DDBJ whole genome shotgun (WGS) entry which is preliminary data.</text>
</comment>
<evidence type="ECO:0000313" key="4">
    <source>
        <dbReference type="Proteomes" id="UP001162060"/>
    </source>
</evidence>
<protein>
    <recommendedName>
        <fullName evidence="2">Protein argonaute N-terminal domain-containing protein</fullName>
    </recommendedName>
</protein>
<feature type="compositionally biased region" description="Low complexity" evidence="1">
    <location>
        <begin position="25"/>
        <end position="41"/>
    </location>
</feature>
<evidence type="ECO:0000256" key="1">
    <source>
        <dbReference type="SAM" id="MobiDB-lite"/>
    </source>
</evidence>
<feature type="region of interest" description="Disordered" evidence="1">
    <location>
        <begin position="1"/>
        <end position="55"/>
    </location>
</feature>
<dbReference type="Proteomes" id="UP001162060">
    <property type="component" value="Unassembled WGS sequence"/>
</dbReference>
<evidence type="ECO:0000259" key="2">
    <source>
        <dbReference type="Pfam" id="PF16486"/>
    </source>
</evidence>
<reference evidence="3" key="1">
    <citation type="submission" date="2024-01" db="EMBL/GenBank/DDBJ databases">
        <authorList>
            <person name="Webb A."/>
        </authorList>
    </citation>
    <scope>NUCLEOTIDE SEQUENCE</scope>
    <source>
        <strain evidence="3">Pm1</strain>
    </source>
</reference>
<accession>A0AAV1UBY4</accession>
<dbReference type="EMBL" id="CAKLBY020000169">
    <property type="protein sequence ID" value="CAK7930855.1"/>
    <property type="molecule type" value="Genomic_DNA"/>
</dbReference>
<organism evidence="3 4">
    <name type="scientific">Peronospora matthiolae</name>
    <dbReference type="NCBI Taxonomy" id="2874970"/>
    <lineage>
        <taxon>Eukaryota</taxon>
        <taxon>Sar</taxon>
        <taxon>Stramenopiles</taxon>
        <taxon>Oomycota</taxon>
        <taxon>Peronosporomycetes</taxon>
        <taxon>Peronosporales</taxon>
        <taxon>Peronosporaceae</taxon>
        <taxon>Peronospora</taxon>
    </lineage>
</organism>
<name>A0AAV1UBY4_9STRA</name>
<dbReference type="InterPro" id="IPR032474">
    <property type="entry name" value="Argonaute_N"/>
</dbReference>
<evidence type="ECO:0000313" key="3">
    <source>
        <dbReference type="EMBL" id="CAK7930855.1"/>
    </source>
</evidence>
<sequence length="221" mass="23141">MPGRRNKPQQDSEPVIGRPRGRGRGQSASRGRNAAAAAPSTAAPPPPVAAPTSVASPAAATASQVDALASQLEDKAHVAAAAPQLVRPLVHTHFPPRPGFGKLGKPVQVYANHFRVDLKLAGDVFHYDVAMAEQGGRSFGNDGPPKALANQILQTLVADLQRQLPTVVVVSDARRNLYTPTRLPFATRTFDASQLPADGGRGAEVLGHRQGGVASQRGRAL</sequence>
<feature type="domain" description="Protein argonaute N-terminal" evidence="2">
    <location>
        <begin position="105"/>
        <end position="196"/>
    </location>
</feature>
<dbReference type="AlphaFoldDB" id="A0AAV1UBY4"/>